<proteinExistence type="predicted"/>
<dbReference type="Proteomes" id="UP001595075">
    <property type="component" value="Unassembled WGS sequence"/>
</dbReference>
<comment type="caution">
    <text evidence="1">The sequence shown here is derived from an EMBL/GenBank/DDBJ whole genome shotgun (WGS) entry which is preliminary data.</text>
</comment>
<protein>
    <submittedName>
        <fullName evidence="1">Uncharacterized protein</fullName>
    </submittedName>
</protein>
<name>A0ABR4BXX5_9HELO</name>
<gene>
    <name evidence="1" type="ORF">VTL71DRAFT_7359</name>
</gene>
<dbReference type="EMBL" id="JAZHXI010000018">
    <property type="protein sequence ID" value="KAL2061981.1"/>
    <property type="molecule type" value="Genomic_DNA"/>
</dbReference>
<reference evidence="1 2" key="1">
    <citation type="journal article" date="2024" name="Commun. Biol.">
        <title>Comparative genomic analysis of thermophilic fungi reveals convergent evolutionary adaptations and gene losses.</title>
        <authorList>
            <person name="Steindorff A.S."/>
            <person name="Aguilar-Pontes M.V."/>
            <person name="Robinson A.J."/>
            <person name="Andreopoulos B."/>
            <person name="LaButti K."/>
            <person name="Kuo A."/>
            <person name="Mondo S."/>
            <person name="Riley R."/>
            <person name="Otillar R."/>
            <person name="Haridas S."/>
            <person name="Lipzen A."/>
            <person name="Grimwood J."/>
            <person name="Schmutz J."/>
            <person name="Clum A."/>
            <person name="Reid I.D."/>
            <person name="Moisan M.C."/>
            <person name="Butler G."/>
            <person name="Nguyen T.T.M."/>
            <person name="Dewar K."/>
            <person name="Conant G."/>
            <person name="Drula E."/>
            <person name="Henrissat B."/>
            <person name="Hansel C."/>
            <person name="Singer S."/>
            <person name="Hutchinson M.I."/>
            <person name="de Vries R.P."/>
            <person name="Natvig D.O."/>
            <person name="Powell A.J."/>
            <person name="Tsang A."/>
            <person name="Grigoriev I.V."/>
        </authorList>
    </citation>
    <scope>NUCLEOTIDE SEQUENCE [LARGE SCALE GENOMIC DNA]</scope>
    <source>
        <strain evidence="1 2">CBS 494.80</strain>
    </source>
</reference>
<keyword evidence="2" id="KW-1185">Reference proteome</keyword>
<evidence type="ECO:0000313" key="1">
    <source>
        <dbReference type="EMBL" id="KAL2061981.1"/>
    </source>
</evidence>
<organism evidence="1 2">
    <name type="scientific">Oculimacula yallundae</name>
    <dbReference type="NCBI Taxonomy" id="86028"/>
    <lineage>
        <taxon>Eukaryota</taxon>
        <taxon>Fungi</taxon>
        <taxon>Dikarya</taxon>
        <taxon>Ascomycota</taxon>
        <taxon>Pezizomycotina</taxon>
        <taxon>Leotiomycetes</taxon>
        <taxon>Helotiales</taxon>
        <taxon>Ploettnerulaceae</taxon>
        <taxon>Oculimacula</taxon>
    </lineage>
</organism>
<evidence type="ECO:0000313" key="2">
    <source>
        <dbReference type="Proteomes" id="UP001595075"/>
    </source>
</evidence>
<sequence>MTEDLMDLASTSVPPPNFTSPKASFVFIFTPKKSTDVVNECGSRYRMGDEMGLGRRLGKKESNGKRYFHNVLPVQFWHNTKIKVT</sequence>
<accession>A0ABR4BXX5</accession>